<dbReference type="AlphaFoldDB" id="A0A7G9YU99"/>
<keyword evidence="2" id="KW-0812">Transmembrane</keyword>
<dbReference type="EMBL" id="MT631473">
    <property type="protein sequence ID" value="QNO51583.1"/>
    <property type="molecule type" value="Genomic_DNA"/>
</dbReference>
<evidence type="ECO:0000313" key="3">
    <source>
        <dbReference type="EMBL" id="QNO51583.1"/>
    </source>
</evidence>
<sequence length="435" mass="50001">MPGLSRKTLVIGITLIIVLGISALVGIYLKGETPVHRCTITSLADTSADERYPVWSPDGNKIFFKSDDCICVCNPDGSQRENLTEFKGSFVFSPDMKRVFYKKTIPNEGKVTYQAYVMDIDGKNQKKIAELALEEKYVNDEGYIGNTNALMYTMYSWSPDRTKIFFTKLEETGYTWVWREEEGKWVRYKAGTEPSVPVEEFLGAEQRLIAKEHEETAWIWDLQDNELRFIGHLSNGIVHYVFEPEVVWSPDGKYVGLPSVELSEAGATEQIFVINVETGESKRLTSFIGSNTWPEWSPDSKKIMYVRVPPKYWYMPFIFNNDEGGDIWVGDIDGSSEKQLTDIPMNWEDGFWSSDGSKIAYISWENHERIFEIWMMNADGSDKKLLVRIITEWIAVLEWSPDGSKIAFDIWKIVEGKLDHDIYVMDVHAKEEVIK</sequence>
<comment type="similarity">
    <text evidence="1">Belongs to the TolB family.</text>
</comment>
<keyword evidence="2" id="KW-0472">Membrane</keyword>
<dbReference type="PANTHER" id="PTHR36842:SF1">
    <property type="entry name" value="PROTEIN TOLB"/>
    <property type="match status" value="1"/>
</dbReference>
<proteinExistence type="inferred from homology"/>
<dbReference type="Pfam" id="PF07676">
    <property type="entry name" value="PD40"/>
    <property type="match status" value="3"/>
</dbReference>
<name>A0A7G9YU99_9EURY</name>
<reference evidence="3" key="1">
    <citation type="submission" date="2020-06" db="EMBL/GenBank/DDBJ databases">
        <title>Unique genomic features of the anaerobic methanotrophic archaea.</title>
        <authorList>
            <person name="Chadwick G.L."/>
            <person name="Skennerton C.T."/>
            <person name="Laso-Perez R."/>
            <person name="Leu A.O."/>
            <person name="Speth D.R."/>
            <person name="Yu H."/>
            <person name="Morgan-Lang C."/>
            <person name="Hatzenpichler R."/>
            <person name="Goudeau D."/>
            <person name="Malmstrom R."/>
            <person name="Brazelton W.J."/>
            <person name="Woyke T."/>
            <person name="Hallam S.J."/>
            <person name="Tyson G.W."/>
            <person name="Wegener G."/>
            <person name="Boetius A."/>
            <person name="Orphan V."/>
        </authorList>
    </citation>
    <scope>NUCLEOTIDE SEQUENCE</scope>
</reference>
<gene>
    <name evidence="3" type="primary">tolB</name>
    <name evidence="3" type="ORF">FJOHDBIG_00032</name>
</gene>
<organism evidence="3">
    <name type="scientific">Candidatus Methanophagaceae archaeon ANME-1 ERB6</name>
    <dbReference type="NCBI Taxonomy" id="2759912"/>
    <lineage>
        <taxon>Archaea</taxon>
        <taxon>Methanobacteriati</taxon>
        <taxon>Methanobacteriota</taxon>
        <taxon>Stenosarchaea group</taxon>
        <taxon>Methanomicrobia</taxon>
        <taxon>Candidatus Methanophagales</taxon>
        <taxon>Candidatus Methanophagaceae</taxon>
    </lineage>
</organism>
<accession>A0A7G9YU99</accession>
<protein>
    <submittedName>
        <fullName evidence="3">Tol-Pal system protein TolB</fullName>
    </submittedName>
</protein>
<dbReference type="Gene3D" id="2.120.10.30">
    <property type="entry name" value="TolB, C-terminal domain"/>
    <property type="match status" value="2"/>
</dbReference>
<evidence type="ECO:0000256" key="2">
    <source>
        <dbReference type="SAM" id="Phobius"/>
    </source>
</evidence>
<evidence type="ECO:0000256" key="1">
    <source>
        <dbReference type="ARBA" id="ARBA00009820"/>
    </source>
</evidence>
<feature type="transmembrane region" description="Helical" evidence="2">
    <location>
        <begin position="9"/>
        <end position="29"/>
    </location>
</feature>
<keyword evidence="2" id="KW-1133">Transmembrane helix</keyword>
<dbReference type="PANTHER" id="PTHR36842">
    <property type="entry name" value="PROTEIN TOLB HOMOLOG"/>
    <property type="match status" value="1"/>
</dbReference>
<dbReference type="InterPro" id="IPR011042">
    <property type="entry name" value="6-blade_b-propeller_TolB-like"/>
</dbReference>
<dbReference type="InterPro" id="IPR011659">
    <property type="entry name" value="WD40"/>
</dbReference>
<dbReference type="SUPFAM" id="SSF69304">
    <property type="entry name" value="Tricorn protease N-terminal domain"/>
    <property type="match status" value="2"/>
</dbReference>